<comment type="subunit">
    <text evidence="10">The HisPMQJ complex is composed of two ATP-binding proteins (HisP), two transmembrane proteins (HisM and HisQ) and a solute-binding protein (HisJ). The HisPMQ-ArgT complex is composed of two ATP-binding proteins (HisP), two transmembrane proteins (HisM and HisQ) and a solute-binding protein (ArgT).</text>
</comment>
<evidence type="ECO:0000256" key="8">
    <source>
        <dbReference type="ARBA" id="ARBA00022989"/>
    </source>
</evidence>
<feature type="transmembrane region" description="Helical" evidence="12">
    <location>
        <begin position="191"/>
        <end position="215"/>
    </location>
</feature>
<protein>
    <recommendedName>
        <fullName evidence="11">Histidine/lysine/arginine/ornithine transport system permease protein HisQ</fullName>
    </recommendedName>
</protein>
<evidence type="ECO:0000256" key="9">
    <source>
        <dbReference type="ARBA" id="ARBA00023136"/>
    </source>
</evidence>
<evidence type="ECO:0000256" key="6">
    <source>
        <dbReference type="ARBA" id="ARBA00022692"/>
    </source>
</evidence>
<evidence type="ECO:0000256" key="5">
    <source>
        <dbReference type="ARBA" id="ARBA00022519"/>
    </source>
</evidence>
<accession>A0AAE4ECL0</accession>
<dbReference type="AlphaFoldDB" id="A0AAE4ECL0"/>
<feature type="domain" description="ABC transmembrane type-1" evidence="13">
    <location>
        <begin position="13"/>
        <end position="212"/>
    </location>
</feature>
<evidence type="ECO:0000256" key="1">
    <source>
        <dbReference type="ARBA" id="ARBA00004429"/>
    </source>
</evidence>
<dbReference type="PANTHER" id="PTHR30133:SF1">
    <property type="entry name" value="HISTIDINE TRANSPORT SYSTEM PERMEASE PROTEIN HISQ"/>
    <property type="match status" value="1"/>
</dbReference>
<dbReference type="Pfam" id="PF00528">
    <property type="entry name" value="BPD_transp_1"/>
    <property type="match status" value="1"/>
</dbReference>
<evidence type="ECO:0000256" key="2">
    <source>
        <dbReference type="ARBA" id="ARBA00010072"/>
    </source>
</evidence>
<dbReference type="GO" id="GO:0043190">
    <property type="term" value="C:ATP-binding cassette (ABC) transporter complex"/>
    <property type="evidence" value="ECO:0007669"/>
    <property type="project" value="InterPro"/>
</dbReference>
<name>A0AAE4ECL0_9ENTR</name>
<gene>
    <name evidence="14" type="primary">hisQ</name>
    <name evidence="14" type="ORF">PTZ61_26140</name>
</gene>
<evidence type="ECO:0000259" key="13">
    <source>
        <dbReference type="PROSITE" id="PS50928"/>
    </source>
</evidence>
<dbReference type="NCBIfam" id="TIGR01726">
    <property type="entry name" value="HEQRo_perm_3TM"/>
    <property type="match status" value="1"/>
</dbReference>
<evidence type="ECO:0000256" key="7">
    <source>
        <dbReference type="ARBA" id="ARBA00022970"/>
    </source>
</evidence>
<keyword evidence="9 12" id="KW-0472">Membrane</keyword>
<dbReference type="Proteomes" id="UP001182277">
    <property type="component" value="Unassembled WGS sequence"/>
</dbReference>
<feature type="transmembrane region" description="Helical" evidence="12">
    <location>
        <begin position="88"/>
        <end position="107"/>
    </location>
</feature>
<dbReference type="InterPro" id="IPR010065">
    <property type="entry name" value="AA_ABC_transptr_permease_3TM"/>
</dbReference>
<dbReference type="CDD" id="cd06261">
    <property type="entry name" value="TM_PBP2"/>
    <property type="match status" value="1"/>
</dbReference>
<dbReference type="PANTHER" id="PTHR30133">
    <property type="entry name" value="CATIONIC AMINO ACID TRANSPORTER, MEMBRANE COMPONENT"/>
    <property type="match status" value="1"/>
</dbReference>
<dbReference type="InterPro" id="IPR035906">
    <property type="entry name" value="MetI-like_sf"/>
</dbReference>
<dbReference type="SUPFAM" id="SSF161098">
    <property type="entry name" value="MetI-like"/>
    <property type="match status" value="1"/>
</dbReference>
<sequence>MLYGFTMVIFNGSIVTLELALSSLAMAIFIGLIGASAKLSGSRFFVTTSDAYTTLIRGVPDLVLMLLIFYGLQILINDVTDMFGFEQIDLNPLVAGILTLGFIYGAYFTETFRGAWQSVPKGQIEAGIAFGFSKAKIFRRIIFPVMMRYAIPGIGNNWQVLLKATALVSLLGLEDIVKATQLAGKSTWQPFYFAIVCGAIYLFFSTVSTVVLFLLERRFSVGVKKVTL</sequence>
<keyword evidence="5" id="KW-0997">Cell inner membrane</keyword>
<feature type="transmembrane region" description="Helical" evidence="12">
    <location>
        <begin position="55"/>
        <end position="76"/>
    </location>
</feature>
<dbReference type="Gene3D" id="1.10.3720.10">
    <property type="entry name" value="MetI-like"/>
    <property type="match status" value="1"/>
</dbReference>
<evidence type="ECO:0000313" key="14">
    <source>
        <dbReference type="EMBL" id="MDS0022155.1"/>
    </source>
</evidence>
<organism evidence="14 15">
    <name type="scientific">Enterobacter hormaechei subsp. steigerwaltii</name>
    <dbReference type="NCBI Taxonomy" id="299766"/>
    <lineage>
        <taxon>Bacteria</taxon>
        <taxon>Pseudomonadati</taxon>
        <taxon>Pseudomonadota</taxon>
        <taxon>Gammaproteobacteria</taxon>
        <taxon>Enterobacterales</taxon>
        <taxon>Enterobacteriaceae</taxon>
        <taxon>Enterobacter</taxon>
        <taxon>Enterobacter cloacae complex</taxon>
    </lineage>
</organism>
<evidence type="ECO:0000256" key="3">
    <source>
        <dbReference type="ARBA" id="ARBA00022448"/>
    </source>
</evidence>
<feature type="transmembrane region" description="Helical" evidence="12">
    <location>
        <begin position="12"/>
        <end position="35"/>
    </location>
</feature>
<dbReference type="InterPro" id="IPR051613">
    <property type="entry name" value="ABC_transp_permease_HisMQ"/>
</dbReference>
<reference evidence="14" key="1">
    <citation type="submission" date="2023-02" db="EMBL/GenBank/DDBJ databases">
        <title>NDM-1 &amp; ACT-7 co producing ST 133 Enterobacter.</title>
        <authorList>
            <person name="Halder G."/>
            <person name="Chaudhuri B."/>
            <person name="Dutta S."/>
        </authorList>
    </citation>
    <scope>NUCLEOTIDE SEQUENCE</scope>
    <source>
        <strain evidence="14">PEER 323</strain>
    </source>
</reference>
<comment type="similarity">
    <text evidence="2">Belongs to the binding-protein-dependent transport system permease family. HisMQ subfamily.</text>
</comment>
<dbReference type="InterPro" id="IPR000515">
    <property type="entry name" value="MetI-like"/>
</dbReference>
<dbReference type="NCBIfam" id="NF011714">
    <property type="entry name" value="PRK15135.1"/>
    <property type="match status" value="1"/>
</dbReference>
<dbReference type="GO" id="GO:0022857">
    <property type="term" value="F:transmembrane transporter activity"/>
    <property type="evidence" value="ECO:0007669"/>
    <property type="project" value="InterPro"/>
</dbReference>
<comment type="subcellular location">
    <subcellularLocation>
        <location evidence="1">Cell inner membrane</location>
        <topology evidence="1">Multi-pass membrane protein</topology>
    </subcellularLocation>
    <subcellularLocation>
        <location evidence="12">Cell membrane</location>
        <topology evidence="12">Multi-pass membrane protein</topology>
    </subcellularLocation>
</comment>
<keyword evidence="4" id="KW-1003">Cell membrane</keyword>
<evidence type="ECO:0000256" key="4">
    <source>
        <dbReference type="ARBA" id="ARBA00022475"/>
    </source>
</evidence>
<comment type="caution">
    <text evidence="14">The sequence shown here is derived from an EMBL/GenBank/DDBJ whole genome shotgun (WGS) entry which is preliminary data.</text>
</comment>
<dbReference type="PROSITE" id="PS50928">
    <property type="entry name" value="ABC_TM1"/>
    <property type="match status" value="1"/>
</dbReference>
<dbReference type="EMBL" id="JARDRS010000044">
    <property type="protein sequence ID" value="MDS0022155.1"/>
    <property type="molecule type" value="Genomic_DNA"/>
</dbReference>
<keyword evidence="7" id="KW-0029">Amino-acid transport</keyword>
<keyword evidence="6 12" id="KW-0812">Transmembrane</keyword>
<dbReference type="RefSeq" id="WP_042922501.1">
    <property type="nucleotide sequence ID" value="NZ_JARDRS010000044.1"/>
</dbReference>
<evidence type="ECO:0000313" key="15">
    <source>
        <dbReference type="Proteomes" id="UP001182277"/>
    </source>
</evidence>
<proteinExistence type="inferred from homology"/>
<evidence type="ECO:0000256" key="11">
    <source>
        <dbReference type="ARBA" id="ARBA00068333"/>
    </source>
</evidence>
<dbReference type="GO" id="GO:0006865">
    <property type="term" value="P:amino acid transport"/>
    <property type="evidence" value="ECO:0007669"/>
    <property type="project" value="UniProtKB-KW"/>
</dbReference>
<keyword evidence="8 12" id="KW-1133">Transmembrane helix</keyword>
<evidence type="ECO:0000256" key="12">
    <source>
        <dbReference type="RuleBase" id="RU363032"/>
    </source>
</evidence>
<dbReference type="FunFam" id="1.10.3720.10:FF:000020">
    <property type="entry name" value="Histidine ABC transporter permease HisQ"/>
    <property type="match status" value="1"/>
</dbReference>
<evidence type="ECO:0000256" key="10">
    <source>
        <dbReference type="ARBA" id="ARBA00046835"/>
    </source>
</evidence>
<keyword evidence="3 12" id="KW-0813">Transport</keyword>